<feature type="coiled-coil region" evidence="3">
    <location>
        <begin position="83"/>
        <end position="114"/>
    </location>
</feature>
<dbReference type="InterPro" id="IPR015424">
    <property type="entry name" value="PyrdxlP-dep_Trfase"/>
</dbReference>
<dbReference type="GO" id="GO:0030170">
    <property type="term" value="F:pyridoxal phosphate binding"/>
    <property type="evidence" value="ECO:0007669"/>
    <property type="project" value="InterPro"/>
</dbReference>
<dbReference type="CDD" id="cd00609">
    <property type="entry name" value="AAT_like"/>
    <property type="match status" value="1"/>
</dbReference>
<evidence type="ECO:0000313" key="7">
    <source>
        <dbReference type="RefSeq" id="XP_018007150.2"/>
    </source>
</evidence>
<evidence type="ECO:0000259" key="5">
    <source>
        <dbReference type="Pfam" id="PF00155"/>
    </source>
</evidence>
<organism evidence="6 7">
    <name type="scientific">Hyalella azteca</name>
    <name type="common">Amphipod</name>
    <dbReference type="NCBI Taxonomy" id="294128"/>
    <lineage>
        <taxon>Eukaryota</taxon>
        <taxon>Metazoa</taxon>
        <taxon>Ecdysozoa</taxon>
        <taxon>Arthropoda</taxon>
        <taxon>Crustacea</taxon>
        <taxon>Multicrustacea</taxon>
        <taxon>Malacostraca</taxon>
        <taxon>Eumalacostraca</taxon>
        <taxon>Peracarida</taxon>
        <taxon>Amphipoda</taxon>
        <taxon>Senticaudata</taxon>
        <taxon>Talitrida</taxon>
        <taxon>Talitroidea</taxon>
        <taxon>Hyalellidae</taxon>
        <taxon>Hyalella</taxon>
    </lineage>
</organism>
<dbReference type="RefSeq" id="XP_018007150.2">
    <property type="nucleotide sequence ID" value="XM_018151661.2"/>
</dbReference>
<evidence type="ECO:0000256" key="2">
    <source>
        <dbReference type="ARBA" id="ARBA00022898"/>
    </source>
</evidence>
<feature type="region of interest" description="Disordered" evidence="4">
    <location>
        <begin position="41"/>
        <end position="83"/>
    </location>
</feature>
<feature type="compositionally biased region" description="Basic and acidic residues" evidence="4">
    <location>
        <begin position="62"/>
        <end position="83"/>
    </location>
</feature>
<dbReference type="InterPro" id="IPR050478">
    <property type="entry name" value="Ethylene_sulfur-biosynth"/>
</dbReference>
<dbReference type="InterPro" id="IPR004838">
    <property type="entry name" value="NHTrfase_class1_PyrdxlP-BS"/>
</dbReference>
<evidence type="ECO:0000313" key="6">
    <source>
        <dbReference type="Proteomes" id="UP000694843"/>
    </source>
</evidence>
<dbReference type="PROSITE" id="PS00105">
    <property type="entry name" value="AA_TRANSFER_CLASS_1"/>
    <property type="match status" value="1"/>
</dbReference>
<dbReference type="Gene3D" id="3.90.1150.10">
    <property type="entry name" value="Aspartate Aminotransferase, domain 1"/>
    <property type="match status" value="1"/>
</dbReference>
<accession>A0A8B7N0S7</accession>
<reference evidence="7" key="1">
    <citation type="submission" date="2025-08" db="UniProtKB">
        <authorList>
            <consortium name="RefSeq"/>
        </authorList>
    </citation>
    <scope>IDENTIFICATION</scope>
    <source>
        <tissue evidence="7">Whole organism</tissue>
    </source>
</reference>
<name>A0A8B7N0S7_HYAAZ</name>
<dbReference type="KEGG" id="hazt:108664962"/>
<keyword evidence="2" id="KW-0663">Pyridoxal phosphate</keyword>
<feature type="domain" description="Aminotransferase class I/classII large" evidence="5">
    <location>
        <begin position="267"/>
        <end position="468"/>
    </location>
</feature>
<evidence type="ECO:0000256" key="1">
    <source>
        <dbReference type="ARBA" id="ARBA00007441"/>
    </source>
</evidence>
<dbReference type="OrthoDB" id="10262468at2759"/>
<dbReference type="PANTHER" id="PTHR43795:SF39">
    <property type="entry name" value="AMINOTRANSFERASE CLASS I_CLASSII DOMAIN-CONTAINING PROTEIN"/>
    <property type="match status" value="1"/>
</dbReference>
<gene>
    <name evidence="7" type="primary">LOC108664962</name>
</gene>
<dbReference type="Proteomes" id="UP000694843">
    <property type="component" value="Unplaced"/>
</dbReference>
<dbReference type="Pfam" id="PF00155">
    <property type="entry name" value="Aminotran_1_2"/>
    <property type="match status" value="1"/>
</dbReference>
<protein>
    <submittedName>
        <fullName evidence="7">1-aminocyclopropane-1-carboxylate synthase 9</fullName>
    </submittedName>
</protein>
<dbReference type="GeneID" id="108664962"/>
<sequence>MKKIVCSVMAEPRKVGLQEDGLQNEDLQLLDLQKVGLHEEGLQKDHQQKNTLHGKNALNEEQPEKSLPKEERQKTDVQEDQQKADVQNDCLKIKNQLKEHTMEENLQLDDLQNKYQQNECPHKGDVHKNDPKEERLLNNNDFQNPELQIDDLQKKDLLKIALQKEDMQRRLLTEERQKMDLLKQELLKEEIKKLPHDAITQTHVASHRGWMMGQKADLLTRHLTYCIDNPYHAVTNPTGMVNLGASVNSMMKKELEQRLNAPDVLVHKMHVIVDEVYALSVHGGATEETDKGSERCQFRSVLSYDDLPDPQRTHFVWGMAKDLGLAGFRIGVIHTRDPAVLDCLNVTGIYQAVPSIVQDAAATLLSDAAWIDSFFPLARARLKQRYVDTVSVLAKEGVAVRPSVAGFFLWVDLRPYLRDLTEAAEMELFQRFIAAGVYVVPGKEQRCAVPGWFRIVFSVDHDLLVVGLKRLLDVIKGRQ</sequence>
<dbReference type="GO" id="GO:0006520">
    <property type="term" value="P:amino acid metabolic process"/>
    <property type="evidence" value="ECO:0007669"/>
    <property type="project" value="TreeGrafter"/>
</dbReference>
<evidence type="ECO:0000256" key="4">
    <source>
        <dbReference type="SAM" id="MobiDB-lite"/>
    </source>
</evidence>
<evidence type="ECO:0000256" key="3">
    <source>
        <dbReference type="SAM" id="Coils"/>
    </source>
</evidence>
<keyword evidence="6" id="KW-1185">Reference proteome</keyword>
<dbReference type="InterPro" id="IPR015422">
    <property type="entry name" value="PyrdxlP-dep_Trfase_small"/>
</dbReference>
<proteinExistence type="inferred from homology"/>
<dbReference type="PANTHER" id="PTHR43795">
    <property type="entry name" value="BIFUNCTIONAL ASPARTATE AMINOTRANSFERASE AND GLUTAMATE/ASPARTATE-PREPHENATE AMINOTRANSFERASE-RELATED"/>
    <property type="match status" value="1"/>
</dbReference>
<dbReference type="Gene3D" id="3.40.640.10">
    <property type="entry name" value="Type I PLP-dependent aspartate aminotransferase-like (Major domain)"/>
    <property type="match status" value="1"/>
</dbReference>
<keyword evidence="3" id="KW-0175">Coiled coil</keyword>
<dbReference type="InterPro" id="IPR015421">
    <property type="entry name" value="PyrdxlP-dep_Trfase_major"/>
</dbReference>
<dbReference type="InterPro" id="IPR004839">
    <property type="entry name" value="Aminotransferase_I/II_large"/>
</dbReference>
<comment type="similarity">
    <text evidence="1">Belongs to the class-I pyridoxal-phosphate-dependent aminotransferase family.</text>
</comment>
<dbReference type="SUPFAM" id="SSF53383">
    <property type="entry name" value="PLP-dependent transferases"/>
    <property type="match status" value="1"/>
</dbReference>
<feature type="coiled-coil region" evidence="3">
    <location>
        <begin position="164"/>
        <end position="192"/>
    </location>
</feature>
<dbReference type="GO" id="GO:0008483">
    <property type="term" value="F:transaminase activity"/>
    <property type="evidence" value="ECO:0007669"/>
    <property type="project" value="TreeGrafter"/>
</dbReference>
<dbReference type="AlphaFoldDB" id="A0A8B7N0S7"/>